<protein>
    <recommendedName>
        <fullName evidence="5">Transglycosylase SLT domain-containing protein</fullName>
    </recommendedName>
</protein>
<accession>A0AAN6JSM5</accession>
<dbReference type="EMBL" id="JAPDMQ010000076">
    <property type="protein sequence ID" value="KAK0536478.1"/>
    <property type="molecule type" value="Genomic_DNA"/>
</dbReference>
<feature type="compositionally biased region" description="Acidic residues" evidence="1">
    <location>
        <begin position="127"/>
        <end position="136"/>
    </location>
</feature>
<evidence type="ECO:0000313" key="4">
    <source>
        <dbReference type="Proteomes" id="UP001176521"/>
    </source>
</evidence>
<feature type="signal peptide" evidence="2">
    <location>
        <begin position="1"/>
        <end position="28"/>
    </location>
</feature>
<keyword evidence="2" id="KW-0732">Signal</keyword>
<feature type="region of interest" description="Disordered" evidence="1">
    <location>
        <begin position="114"/>
        <end position="142"/>
    </location>
</feature>
<comment type="caution">
    <text evidence="3">The sequence shown here is derived from an EMBL/GenBank/DDBJ whole genome shotgun (WGS) entry which is preliminary data.</text>
</comment>
<evidence type="ECO:0000256" key="1">
    <source>
        <dbReference type="SAM" id="MobiDB-lite"/>
    </source>
</evidence>
<feature type="compositionally biased region" description="Low complexity" evidence="1">
    <location>
        <begin position="495"/>
        <end position="506"/>
    </location>
</feature>
<reference evidence="3" key="1">
    <citation type="journal article" date="2023" name="PhytoFront">
        <title>Draft Genome Resources of Seven Strains of Tilletia horrida, Causal Agent of Kernel Smut of Rice.</title>
        <authorList>
            <person name="Khanal S."/>
            <person name="Antony Babu S."/>
            <person name="Zhou X.G."/>
        </authorList>
    </citation>
    <scope>NUCLEOTIDE SEQUENCE</scope>
    <source>
        <strain evidence="3">TX3</strain>
    </source>
</reference>
<organism evidence="3 4">
    <name type="scientific">Tilletia horrida</name>
    <dbReference type="NCBI Taxonomy" id="155126"/>
    <lineage>
        <taxon>Eukaryota</taxon>
        <taxon>Fungi</taxon>
        <taxon>Dikarya</taxon>
        <taxon>Basidiomycota</taxon>
        <taxon>Ustilaginomycotina</taxon>
        <taxon>Exobasidiomycetes</taxon>
        <taxon>Tilletiales</taxon>
        <taxon>Tilletiaceae</taxon>
        <taxon>Tilletia</taxon>
    </lineage>
</organism>
<dbReference type="Gene3D" id="1.10.530.10">
    <property type="match status" value="1"/>
</dbReference>
<proteinExistence type="predicted"/>
<feature type="region of interest" description="Disordered" evidence="1">
    <location>
        <begin position="495"/>
        <end position="516"/>
    </location>
</feature>
<keyword evidence="4" id="KW-1185">Reference proteome</keyword>
<name>A0AAN6JSM5_9BASI</name>
<dbReference type="Proteomes" id="UP001176521">
    <property type="component" value="Unassembled WGS sequence"/>
</dbReference>
<gene>
    <name evidence="3" type="ORF">OC842_001968</name>
</gene>
<feature type="chain" id="PRO_5042844616" description="Transglycosylase SLT domain-containing protein" evidence="2">
    <location>
        <begin position="29"/>
        <end position="625"/>
    </location>
</feature>
<evidence type="ECO:0000256" key="2">
    <source>
        <dbReference type="SAM" id="SignalP"/>
    </source>
</evidence>
<sequence>MGRSRTSLSLPFGLCFTLALALCKPVQAIPVTPSGSSRLSLSLRDLGLGLDLNALTHPVGLQKAGPAAFNDAAAGDGAGRNASALATTQKYQSHAQIGTYAASGDSSPFGDRLAADSMAASGGSGTMEEEQEEEIHDQDGSGSNAYLVHLPLGAHKTIINAATASRPVVPHFAQTKQHHHGYGSTTTDWVFTHAAVSSSAPLPTFAPGHYSASVSKQHRPPATTTLHLPKGNLTISAPQSVQPTASVSALHLSHSKGNNSAAADSTWSSKAGTAHEFAVDTLDSNKYAAFRLTSNQASYGPSEVRADLRRIMAWAGDSGNLNKAQEDETVAAILSVSARYYPELPTRAIARLIMADIKAESDFQPKLVSPGRLDSGDSWGLMQVSPGGSSQELNLFKTHARTGANSFSWVYQPSKGLTQMAQPGMPNAGPLLDWKTGEVLDMASLTNQDLFRPWINIHVASWIQSNLARTSSQDPSVWGGIARAAQRTTISAQQLLAAQSQQQQDGSGSGSGSGSGGGGSLLSINIAGIKISLPSLKSTHLSDLAKEAALLAGSSLPRSVRTGLGSWVAGPASTGEGGFAQNGDDISKQYLRAIAEGVGVIYQQDVKTSWLDGLKLNAGLVDYRP</sequence>
<feature type="compositionally biased region" description="Gly residues" evidence="1">
    <location>
        <begin position="507"/>
        <end position="516"/>
    </location>
</feature>
<evidence type="ECO:0008006" key="5">
    <source>
        <dbReference type="Google" id="ProtNLM"/>
    </source>
</evidence>
<evidence type="ECO:0000313" key="3">
    <source>
        <dbReference type="EMBL" id="KAK0536478.1"/>
    </source>
</evidence>
<dbReference type="AlphaFoldDB" id="A0AAN6JSM5"/>